<organism evidence="3 4">
    <name type="scientific">Archangium minus</name>
    <dbReference type="NCBI Taxonomy" id="83450"/>
    <lineage>
        <taxon>Bacteria</taxon>
        <taxon>Pseudomonadati</taxon>
        <taxon>Myxococcota</taxon>
        <taxon>Myxococcia</taxon>
        <taxon>Myxococcales</taxon>
        <taxon>Cystobacterineae</taxon>
        <taxon>Archangiaceae</taxon>
        <taxon>Archangium</taxon>
    </lineage>
</organism>
<evidence type="ECO:0000313" key="4">
    <source>
        <dbReference type="Proteomes" id="UP001611383"/>
    </source>
</evidence>
<accession>A0ABY9WS45</accession>
<proteinExistence type="predicted"/>
<dbReference type="SUPFAM" id="SSF52540">
    <property type="entry name" value="P-loop containing nucleoside triphosphate hydrolases"/>
    <property type="match status" value="1"/>
</dbReference>
<dbReference type="InterPro" id="IPR024983">
    <property type="entry name" value="CHAT_dom"/>
</dbReference>
<dbReference type="InterPro" id="IPR027417">
    <property type="entry name" value="P-loop_NTPase"/>
</dbReference>
<name>A0ABY9WS45_9BACT</name>
<evidence type="ECO:0000256" key="1">
    <source>
        <dbReference type="SAM" id="MobiDB-lite"/>
    </source>
</evidence>
<sequence length="701" mass="78155">MDGAGMKTLILHIGPKREAGHPVALFVNEGTDPRWFETPRAEAVIAEHPDFTAPLVDPGSSGFFKDPDSGEPLTGRLALERLLALEDESPTLEVIGQYLFHLMFQGQVLAEWNRLRAAYPREDPPHSEGLRLILDIRSRELEQLPWELLTGDGPRRLFLDPTLVAVRGSVDPSRRGPAPKPEWPLRVLVVVGDEAGDKRIEASWELEALEAAFHEMRHMVDHEVLHTPSRTALRKAYEGYRPHVFHFIGHGLEDVGTGRIGLHLLKGEPPWTVDLITTDLSQAPPRLAILNACYSADMPEAERLWSLAQAFRQFGTAAVVGMRGEVPGPAAATFSAELYKALAAGATLDRAVQKARTETSVQPGPGKRDWALPAAWFGVLPEEVFPSLVSGSRLLTEFRESDEYKHFLLSDFVDRKQERRQVMGSVEPAAVIPSISASHLLVVTGPSEVGKTALIYWGLEGCAHHERRLAYVDLKGGVTTGFLEVLRAIRDGDPGDPSPIKQPLPPEAFSTFNRDLNFLLRGQQPPDTKPEGHVEDEGLPFKADNVPENAPRRIFESFRAALKDAGQRPPLVLVLDNLRGVFVEDFKRYLRPWLIDPIARGELAPIRLVLAVRDTEAPELGLGERVLPPMKPLPPHRRVTLSPFSSGDFHKFVSDFLRRRYPDAQEREVIVRTLHKMKFRGQGQYVWKPSLLKTLLSLIEA</sequence>
<evidence type="ECO:0000259" key="2">
    <source>
        <dbReference type="Pfam" id="PF12770"/>
    </source>
</evidence>
<dbReference type="Proteomes" id="UP001611383">
    <property type="component" value="Chromosome"/>
</dbReference>
<dbReference type="Pfam" id="PF12770">
    <property type="entry name" value="CHAT"/>
    <property type="match status" value="1"/>
</dbReference>
<feature type="region of interest" description="Disordered" evidence="1">
    <location>
        <begin position="524"/>
        <end position="545"/>
    </location>
</feature>
<protein>
    <submittedName>
        <fullName evidence="3">CHAT domain-containing protein</fullName>
    </submittedName>
</protein>
<reference evidence="3 4" key="1">
    <citation type="submission" date="2019-08" db="EMBL/GenBank/DDBJ databases">
        <title>Archangium and Cystobacter genomes.</title>
        <authorList>
            <person name="Chen I.-C.K."/>
            <person name="Wielgoss S."/>
        </authorList>
    </citation>
    <scope>NUCLEOTIDE SEQUENCE [LARGE SCALE GENOMIC DNA]</scope>
    <source>
        <strain evidence="3 4">Cbm 6</strain>
    </source>
</reference>
<dbReference type="EMBL" id="CP043494">
    <property type="protein sequence ID" value="WNG45285.1"/>
    <property type="molecule type" value="Genomic_DNA"/>
</dbReference>
<evidence type="ECO:0000313" key="3">
    <source>
        <dbReference type="EMBL" id="WNG45285.1"/>
    </source>
</evidence>
<feature type="domain" description="CHAT" evidence="2">
    <location>
        <begin position="115"/>
        <end position="362"/>
    </location>
</feature>
<keyword evidence="4" id="KW-1185">Reference proteome</keyword>
<gene>
    <name evidence="3" type="ORF">F0U60_15090</name>
</gene>